<feature type="region of interest" description="Disordered" evidence="1">
    <location>
        <begin position="109"/>
        <end position="139"/>
    </location>
</feature>
<dbReference type="EMBL" id="MU155155">
    <property type="protein sequence ID" value="KAF9483327.1"/>
    <property type="molecule type" value="Genomic_DNA"/>
</dbReference>
<dbReference type="PANTHER" id="PTHR10622:SF10">
    <property type="entry name" value="HET DOMAIN-CONTAINING PROTEIN"/>
    <property type="match status" value="1"/>
</dbReference>
<name>A0A9P5Z819_9AGAR</name>
<keyword evidence="4" id="KW-1185">Reference proteome</keyword>
<reference evidence="3" key="1">
    <citation type="submission" date="2020-11" db="EMBL/GenBank/DDBJ databases">
        <authorList>
            <consortium name="DOE Joint Genome Institute"/>
            <person name="Ahrendt S."/>
            <person name="Riley R."/>
            <person name="Andreopoulos W."/>
            <person name="Labutti K."/>
            <person name="Pangilinan J."/>
            <person name="Ruiz-Duenas F.J."/>
            <person name="Barrasa J.M."/>
            <person name="Sanchez-Garcia M."/>
            <person name="Camarero S."/>
            <person name="Miyauchi S."/>
            <person name="Serrano A."/>
            <person name="Linde D."/>
            <person name="Babiker R."/>
            <person name="Drula E."/>
            <person name="Ayuso-Fernandez I."/>
            <person name="Pacheco R."/>
            <person name="Padilla G."/>
            <person name="Ferreira P."/>
            <person name="Barriuso J."/>
            <person name="Kellner H."/>
            <person name="Castanera R."/>
            <person name="Alfaro M."/>
            <person name="Ramirez L."/>
            <person name="Pisabarro A.G."/>
            <person name="Kuo A."/>
            <person name="Tritt A."/>
            <person name="Lipzen A."/>
            <person name="He G."/>
            <person name="Yan M."/>
            <person name="Ng V."/>
            <person name="Cullen D."/>
            <person name="Martin F."/>
            <person name="Rosso M.-N."/>
            <person name="Henrissat B."/>
            <person name="Hibbett D."/>
            <person name="Martinez A.T."/>
            <person name="Grigoriev I.V."/>
        </authorList>
    </citation>
    <scope>NUCLEOTIDE SEQUENCE</scope>
    <source>
        <strain evidence="3">CIRM-BRFM 674</strain>
    </source>
</reference>
<evidence type="ECO:0000313" key="4">
    <source>
        <dbReference type="Proteomes" id="UP000807469"/>
    </source>
</evidence>
<dbReference type="OrthoDB" id="5122891at2759"/>
<comment type="caution">
    <text evidence="3">The sequence shown here is derived from an EMBL/GenBank/DDBJ whole genome shotgun (WGS) entry which is preliminary data.</text>
</comment>
<dbReference type="Pfam" id="PF06985">
    <property type="entry name" value="HET"/>
    <property type="match status" value="1"/>
</dbReference>
<proteinExistence type="predicted"/>
<gene>
    <name evidence="3" type="ORF">BDN70DRAFT_929339</name>
</gene>
<evidence type="ECO:0000259" key="2">
    <source>
        <dbReference type="Pfam" id="PF06985"/>
    </source>
</evidence>
<feature type="compositionally biased region" description="Polar residues" evidence="1">
    <location>
        <begin position="126"/>
        <end position="137"/>
    </location>
</feature>
<accession>A0A9P5Z819</accession>
<feature type="region of interest" description="Disordered" evidence="1">
    <location>
        <begin position="1"/>
        <end position="23"/>
    </location>
</feature>
<dbReference type="AlphaFoldDB" id="A0A9P5Z819"/>
<evidence type="ECO:0000313" key="3">
    <source>
        <dbReference type="EMBL" id="KAF9483327.1"/>
    </source>
</evidence>
<evidence type="ECO:0000256" key="1">
    <source>
        <dbReference type="SAM" id="MobiDB-lite"/>
    </source>
</evidence>
<dbReference type="PANTHER" id="PTHR10622">
    <property type="entry name" value="HET DOMAIN-CONTAINING PROTEIN"/>
    <property type="match status" value="1"/>
</dbReference>
<protein>
    <recommendedName>
        <fullName evidence="2">Heterokaryon incompatibility domain-containing protein</fullName>
    </recommendedName>
</protein>
<dbReference type="Proteomes" id="UP000807469">
    <property type="component" value="Unassembled WGS sequence"/>
</dbReference>
<dbReference type="InterPro" id="IPR010730">
    <property type="entry name" value="HET"/>
</dbReference>
<organism evidence="3 4">
    <name type="scientific">Pholiota conissans</name>
    <dbReference type="NCBI Taxonomy" id="109636"/>
    <lineage>
        <taxon>Eukaryota</taxon>
        <taxon>Fungi</taxon>
        <taxon>Dikarya</taxon>
        <taxon>Basidiomycota</taxon>
        <taxon>Agaricomycotina</taxon>
        <taxon>Agaricomycetes</taxon>
        <taxon>Agaricomycetidae</taxon>
        <taxon>Agaricales</taxon>
        <taxon>Agaricineae</taxon>
        <taxon>Strophariaceae</taxon>
        <taxon>Pholiota</taxon>
    </lineage>
</organism>
<sequence length="353" mass="39333">MATTDLNPGRRSSDVGVEGQASPPSEVQIELLKVLYKVIAPLVQAELPSSKGLSSSILPSISNNQYPDIGLDNVPMGREAEDPLAALQKYISTLIRDGTKTRVVNLGEMPEMENESKTEGVDGQLDLSTTPPETSKNSLERLSDTTGTVVLRNVLSHVYSYLEGKFLGELGTSREEAPSSDIFSLDSSFDSINKYAILSHTWLQSAPEITYDDWRDGNFDLRHEGYRKLVNFCRVAHDDYGLNLGWMDTVCIDKTSSSELDESIRSMYKWYEKAEICIIHLADTSSISNMTNDRWFSRGWTLQELLAPRSSKFCGGDWKRLIGSGYSSDKNDADTQEMIYQATGIMPSENCVY</sequence>
<feature type="domain" description="Heterokaryon incompatibility" evidence="2">
    <location>
        <begin position="195"/>
        <end position="286"/>
    </location>
</feature>